<name>A0A9N8VVT1_9GLOM</name>
<protein>
    <submittedName>
        <fullName evidence="1">8102_t:CDS:1</fullName>
    </submittedName>
</protein>
<dbReference type="AlphaFoldDB" id="A0A9N8VVT1"/>
<sequence length="150" mass="17316">MINQCFSLFSKLSRTKARKPLGFESRDEMCGMQFIYGDLETPSDYDYDSSETSSIDSYEEELSGNPEMDEFLLSTKFTGNTLYWIPYDEFDDIREIGKGGISTVFVANWRGHYDRQTNDTMKVALKQLHNSESVSKRFLDELRALHSCAK</sequence>
<dbReference type="InterPro" id="IPR011009">
    <property type="entry name" value="Kinase-like_dom_sf"/>
</dbReference>
<keyword evidence="2" id="KW-1185">Reference proteome</keyword>
<feature type="non-terminal residue" evidence="1">
    <location>
        <position position="1"/>
    </location>
</feature>
<dbReference type="SUPFAM" id="SSF56112">
    <property type="entry name" value="Protein kinase-like (PK-like)"/>
    <property type="match status" value="1"/>
</dbReference>
<accession>A0A9N8VVT1</accession>
<dbReference type="Gene3D" id="1.10.510.10">
    <property type="entry name" value="Transferase(Phosphotransferase) domain 1"/>
    <property type="match status" value="1"/>
</dbReference>
<dbReference type="Proteomes" id="UP000789342">
    <property type="component" value="Unassembled WGS sequence"/>
</dbReference>
<proteinExistence type="predicted"/>
<dbReference type="EMBL" id="CAJVPV010000541">
    <property type="protein sequence ID" value="CAG8462153.1"/>
    <property type="molecule type" value="Genomic_DNA"/>
</dbReference>
<dbReference type="OrthoDB" id="2425401at2759"/>
<evidence type="ECO:0000313" key="2">
    <source>
        <dbReference type="Proteomes" id="UP000789342"/>
    </source>
</evidence>
<reference evidence="1" key="1">
    <citation type="submission" date="2021-06" db="EMBL/GenBank/DDBJ databases">
        <authorList>
            <person name="Kallberg Y."/>
            <person name="Tangrot J."/>
            <person name="Rosling A."/>
        </authorList>
    </citation>
    <scope>NUCLEOTIDE SEQUENCE</scope>
    <source>
        <strain evidence="1">CL551</strain>
    </source>
</reference>
<gene>
    <name evidence="1" type="ORF">AMORRO_LOCUS1449</name>
</gene>
<comment type="caution">
    <text evidence="1">The sequence shown here is derived from an EMBL/GenBank/DDBJ whole genome shotgun (WGS) entry which is preliminary data.</text>
</comment>
<evidence type="ECO:0000313" key="1">
    <source>
        <dbReference type="EMBL" id="CAG8462153.1"/>
    </source>
</evidence>
<organism evidence="1 2">
    <name type="scientific">Acaulospora morrowiae</name>
    <dbReference type="NCBI Taxonomy" id="94023"/>
    <lineage>
        <taxon>Eukaryota</taxon>
        <taxon>Fungi</taxon>
        <taxon>Fungi incertae sedis</taxon>
        <taxon>Mucoromycota</taxon>
        <taxon>Glomeromycotina</taxon>
        <taxon>Glomeromycetes</taxon>
        <taxon>Diversisporales</taxon>
        <taxon>Acaulosporaceae</taxon>
        <taxon>Acaulospora</taxon>
    </lineage>
</organism>